<reference evidence="2" key="1">
    <citation type="journal article" date="2020" name="Stud. Mycol.">
        <title>101 Dothideomycetes genomes: a test case for predicting lifestyles and emergence of pathogens.</title>
        <authorList>
            <person name="Haridas S."/>
            <person name="Albert R."/>
            <person name="Binder M."/>
            <person name="Bloem J."/>
            <person name="Labutti K."/>
            <person name="Salamov A."/>
            <person name="Andreopoulos B."/>
            <person name="Baker S."/>
            <person name="Barry K."/>
            <person name="Bills G."/>
            <person name="Bluhm B."/>
            <person name="Cannon C."/>
            <person name="Castanera R."/>
            <person name="Culley D."/>
            <person name="Daum C."/>
            <person name="Ezra D."/>
            <person name="Gonzalez J."/>
            <person name="Henrissat B."/>
            <person name="Kuo A."/>
            <person name="Liang C."/>
            <person name="Lipzen A."/>
            <person name="Lutzoni F."/>
            <person name="Magnuson J."/>
            <person name="Mondo S."/>
            <person name="Nolan M."/>
            <person name="Ohm R."/>
            <person name="Pangilinan J."/>
            <person name="Park H.-J."/>
            <person name="Ramirez L."/>
            <person name="Alfaro M."/>
            <person name="Sun H."/>
            <person name="Tritt A."/>
            <person name="Yoshinaga Y."/>
            <person name="Zwiers L.-H."/>
            <person name="Turgeon B."/>
            <person name="Goodwin S."/>
            <person name="Spatafora J."/>
            <person name="Crous P."/>
            <person name="Grigoriev I."/>
        </authorList>
    </citation>
    <scope>NUCLEOTIDE SEQUENCE</scope>
    <source>
        <strain evidence="2">CBS 161.51</strain>
    </source>
</reference>
<sequence length="175" mass="19748">MMSRHRTPDSSSKHGNSAFAIPSLRSFTPTLSKPSRPSATGLLVPSSAPSSRPPNPQLRIRDMAMKAHRRNRDTREILFGHRGCKKSSSRLACLRLSSCNLDGAAQAMVITERGFRRDFLHDVYETKGSLRRKWGFLIFASCLERNRSRYVGFTIDYIFRLGVLNSALMAFCKHS</sequence>
<feature type="compositionally biased region" description="Polar residues" evidence="1">
    <location>
        <begin position="25"/>
        <end position="38"/>
    </location>
</feature>
<evidence type="ECO:0000256" key="1">
    <source>
        <dbReference type="SAM" id="MobiDB-lite"/>
    </source>
</evidence>
<dbReference type="AlphaFoldDB" id="A0A6A5SSY5"/>
<name>A0A6A5SSY5_9PLEO</name>
<evidence type="ECO:0000313" key="2">
    <source>
        <dbReference type="EMBL" id="KAF1942940.1"/>
    </source>
</evidence>
<feature type="compositionally biased region" description="Basic and acidic residues" evidence="1">
    <location>
        <begin position="1"/>
        <end position="12"/>
    </location>
</feature>
<feature type="region of interest" description="Disordered" evidence="1">
    <location>
        <begin position="1"/>
        <end position="57"/>
    </location>
</feature>
<organism evidence="2 3">
    <name type="scientific">Clathrospora elynae</name>
    <dbReference type="NCBI Taxonomy" id="706981"/>
    <lineage>
        <taxon>Eukaryota</taxon>
        <taxon>Fungi</taxon>
        <taxon>Dikarya</taxon>
        <taxon>Ascomycota</taxon>
        <taxon>Pezizomycotina</taxon>
        <taxon>Dothideomycetes</taxon>
        <taxon>Pleosporomycetidae</taxon>
        <taxon>Pleosporales</taxon>
        <taxon>Diademaceae</taxon>
        <taxon>Clathrospora</taxon>
    </lineage>
</organism>
<dbReference type="EMBL" id="ML976030">
    <property type="protein sequence ID" value="KAF1942940.1"/>
    <property type="molecule type" value="Genomic_DNA"/>
</dbReference>
<protein>
    <submittedName>
        <fullName evidence="2">Uncharacterized protein</fullName>
    </submittedName>
</protein>
<accession>A0A6A5SSY5</accession>
<keyword evidence="3" id="KW-1185">Reference proteome</keyword>
<proteinExistence type="predicted"/>
<evidence type="ECO:0000313" key="3">
    <source>
        <dbReference type="Proteomes" id="UP000800038"/>
    </source>
</evidence>
<dbReference type="Proteomes" id="UP000800038">
    <property type="component" value="Unassembled WGS sequence"/>
</dbReference>
<gene>
    <name evidence="2" type="ORF">EJ02DRAFT_155194</name>
</gene>